<evidence type="ECO:0000256" key="9">
    <source>
        <dbReference type="ARBA" id="ARBA00023295"/>
    </source>
</evidence>
<reference evidence="15 17" key="1">
    <citation type="submission" date="2007-08" db="EMBL/GenBank/DDBJ databases">
        <title>Draft genome sequence of Clostridium leptum (DSM 753).</title>
        <authorList>
            <person name="Sudarsanam P."/>
            <person name="Ley R."/>
            <person name="Guruge J."/>
            <person name="Turnbaugh P.J."/>
            <person name="Mahowald M."/>
            <person name="Liep D."/>
            <person name="Gordon J."/>
        </authorList>
    </citation>
    <scope>NUCLEOTIDE SEQUENCE [LARGE SCALE GENOMIC DNA]</scope>
    <source>
        <strain evidence="15 17">DSM 753</strain>
    </source>
</reference>
<dbReference type="PANTHER" id="PTHR32092:SF6">
    <property type="entry name" value="ALPHA-GALACTOSIDASE"/>
    <property type="match status" value="1"/>
</dbReference>
<evidence type="ECO:0000256" key="11">
    <source>
        <dbReference type="PIRSR" id="PIRSR601088-3"/>
    </source>
</evidence>
<sequence>MRKISIIGAGSIVFCKTLILDVLVTPGLEDTTFCLMDISGQRTTRLKAYLEKIKEKYGLKAEFQVTTDRREALMGADYVISTFLIGGMRAYQVDYEVPLKYGVDQCIGDTLSPGGIFRAMRTIPVMNSLAAEIRELCPNALLLNYVNPMSAVCLSLANSGVKVVGLCHGVQTTLDLLSRYTGVEKSEIDYICAGINHMGWFIKLESHGKDLYPKLREVFEKPEYYANEKVRGEMFRHFGYFMTESSGHLSEYLPYFRRSRETLDTYCDEPLFGGESGAAYYWNLKVSQKYGNQDIFADEPIELPKRSVEYGSYIIEAIECNRMFRFNGNIRNNGCIENLPDNCCAEVPIFADGVGLHPTAVGKLPPQCAALNMTNVLVHQLTVEAAESGDPETLVYALSMDPLTSAVLPLPKIREMASEMLEKSRAWLPQFAGKSIRLNPKVIIPADIQRVSVPTDPALAISERMVKLAE</sequence>
<comment type="similarity">
    <text evidence="2 13">Belongs to the glycosyl hydrolase 4 family.</text>
</comment>
<dbReference type="HOGENOM" id="CLU_045951_1_1_9"/>
<dbReference type="InterPro" id="IPR022616">
    <property type="entry name" value="Glyco_hydro_4_C"/>
</dbReference>
<evidence type="ECO:0000256" key="2">
    <source>
        <dbReference type="ARBA" id="ARBA00010141"/>
    </source>
</evidence>
<dbReference type="OrthoDB" id="9808275at2"/>
<keyword evidence="5 13" id="KW-0378">Hydrolase</keyword>
<keyword evidence="8" id="KW-0119">Carbohydrate metabolism</keyword>
<dbReference type="Proteomes" id="UP000003490">
    <property type="component" value="Unassembled WGS sequence"/>
</dbReference>
<keyword evidence="7 11" id="KW-0464">Manganese</keyword>
<dbReference type="AlphaFoldDB" id="A7VX32"/>
<dbReference type="GO" id="GO:0005975">
    <property type="term" value="P:carbohydrate metabolic process"/>
    <property type="evidence" value="ECO:0007669"/>
    <property type="project" value="InterPro"/>
</dbReference>
<dbReference type="eggNOG" id="COG1486">
    <property type="taxonomic scope" value="Bacteria"/>
</dbReference>
<gene>
    <name evidence="16" type="ORF">CH238_01825</name>
    <name evidence="15" type="ORF">CLOLEP_03155</name>
</gene>
<dbReference type="SUPFAM" id="SSF56327">
    <property type="entry name" value="LDH C-terminal domain-like"/>
    <property type="match status" value="1"/>
</dbReference>
<keyword evidence="11" id="KW-0170">Cobalt</keyword>
<keyword evidence="4 11" id="KW-0479">Metal-binding</keyword>
<dbReference type="Proteomes" id="UP000220611">
    <property type="component" value="Unassembled WGS sequence"/>
</dbReference>
<dbReference type="GO" id="GO:0004553">
    <property type="term" value="F:hydrolase activity, hydrolyzing O-glycosyl compounds"/>
    <property type="evidence" value="ECO:0007669"/>
    <property type="project" value="InterPro"/>
</dbReference>
<dbReference type="InterPro" id="IPR015955">
    <property type="entry name" value="Lactate_DH/Glyco_Ohase_4_C"/>
</dbReference>
<dbReference type="CDD" id="cd05297">
    <property type="entry name" value="GH4_alpha_glucosidase_galactosidase"/>
    <property type="match status" value="1"/>
</dbReference>
<proteinExistence type="inferred from homology"/>
<comment type="cofactor">
    <cofactor evidence="13">
        <name>NAD(+)</name>
        <dbReference type="ChEBI" id="CHEBI:57540"/>
    </cofactor>
    <text evidence="13">Binds 1 NAD(+) per subunit.</text>
</comment>
<dbReference type="InterPro" id="IPR036291">
    <property type="entry name" value="NAD(P)-bd_dom_sf"/>
</dbReference>
<evidence type="ECO:0000256" key="12">
    <source>
        <dbReference type="PIRSR" id="PIRSR601088-4"/>
    </source>
</evidence>
<evidence type="ECO:0000256" key="6">
    <source>
        <dbReference type="ARBA" id="ARBA00023027"/>
    </source>
</evidence>
<evidence type="ECO:0000313" key="17">
    <source>
        <dbReference type="Proteomes" id="UP000003490"/>
    </source>
</evidence>
<organism evidence="15 17">
    <name type="scientific">[Clostridium] leptum DSM 753</name>
    <dbReference type="NCBI Taxonomy" id="428125"/>
    <lineage>
        <taxon>Bacteria</taxon>
        <taxon>Bacillati</taxon>
        <taxon>Bacillota</taxon>
        <taxon>Clostridia</taxon>
        <taxon>Eubacteriales</taxon>
        <taxon>Oscillospiraceae</taxon>
        <taxon>Oscillospiraceae incertae sedis</taxon>
    </lineage>
</organism>
<dbReference type="NCBIfam" id="NF011657">
    <property type="entry name" value="PRK15076.1"/>
    <property type="match status" value="1"/>
</dbReference>
<comment type="cofactor">
    <cofactor evidence="1">
        <name>Mn(2+)</name>
        <dbReference type="ChEBI" id="CHEBI:29035"/>
    </cofactor>
</comment>
<keyword evidence="11" id="KW-0533">Nickel</keyword>
<dbReference type="PANTHER" id="PTHR32092">
    <property type="entry name" value="6-PHOSPHO-BETA-GLUCOSIDASE-RELATED"/>
    <property type="match status" value="1"/>
</dbReference>
<feature type="binding site" evidence="10">
    <location>
        <position position="147"/>
    </location>
    <ligand>
        <name>substrate</name>
    </ligand>
</feature>
<dbReference type="EMBL" id="NOXF01000001">
    <property type="protein sequence ID" value="PEQ25756.1"/>
    <property type="molecule type" value="Genomic_DNA"/>
</dbReference>
<dbReference type="SUPFAM" id="SSF51735">
    <property type="entry name" value="NAD(P)-binding Rossmann-fold domains"/>
    <property type="match status" value="1"/>
</dbReference>
<evidence type="ECO:0000256" key="5">
    <source>
        <dbReference type="ARBA" id="ARBA00022801"/>
    </source>
</evidence>
<evidence type="ECO:0000256" key="7">
    <source>
        <dbReference type="ARBA" id="ARBA00023211"/>
    </source>
</evidence>
<evidence type="ECO:0000259" key="14">
    <source>
        <dbReference type="Pfam" id="PF11975"/>
    </source>
</evidence>
<evidence type="ECO:0000256" key="10">
    <source>
        <dbReference type="PIRSR" id="PIRSR601088-2"/>
    </source>
</evidence>
<reference evidence="16 18" key="3">
    <citation type="submission" date="2017-07" db="EMBL/GenBank/DDBJ databases">
        <title>Prevalence of linear plasmids in Cutibacterium (Propionibacterium) acnes isolates obtained from prostatic tissue.</title>
        <authorList>
            <person name="Davidsson S."/>
            <person name="Carlsson J."/>
            <person name="Molling P."/>
            <person name="Andren O."/>
            <person name="Andersson S.-O."/>
            <person name="Brzuszkiewicz E."/>
            <person name="Poehlein A."/>
            <person name="Al-Zeer M."/>
            <person name="Brinkmann V."/>
            <person name="Scavenius C."/>
            <person name="Nazipi S."/>
            <person name="Soderquist B."/>
            <person name="Bruggemann H."/>
        </authorList>
    </citation>
    <scope>NUCLEOTIDE SEQUENCE [LARGE SCALE GENOMIC DNA]</scope>
    <source>
        <strain evidence="16 18">DSM 753</strain>
    </source>
</reference>
<comment type="caution">
    <text evidence="15">The sequence shown here is derived from an EMBL/GenBank/DDBJ whole genome shotgun (WGS) entry which is preliminary data.</text>
</comment>
<dbReference type="GO" id="GO:0046872">
    <property type="term" value="F:metal ion binding"/>
    <property type="evidence" value="ECO:0007669"/>
    <property type="project" value="UniProtKB-KW"/>
</dbReference>
<dbReference type="InterPro" id="IPR001088">
    <property type="entry name" value="Glyco_hydro_4"/>
</dbReference>
<feature type="binding site" evidence="11">
    <location>
        <position position="197"/>
    </location>
    <ligand>
        <name>Mn(2+)</name>
        <dbReference type="ChEBI" id="CHEBI:29035"/>
    </ligand>
</feature>
<comment type="subunit">
    <text evidence="3">Homotetramer.</text>
</comment>
<feature type="binding site" evidence="11">
    <location>
        <position position="167"/>
    </location>
    <ligand>
        <name>Mn(2+)</name>
        <dbReference type="ChEBI" id="CHEBI:29035"/>
    </ligand>
</feature>
<evidence type="ECO:0000256" key="13">
    <source>
        <dbReference type="RuleBase" id="RU361152"/>
    </source>
</evidence>
<keyword evidence="18" id="KW-1185">Reference proteome</keyword>
<evidence type="ECO:0000313" key="18">
    <source>
        <dbReference type="Proteomes" id="UP000220611"/>
    </source>
</evidence>
<keyword evidence="9 13" id="KW-0326">Glycosidase</keyword>
<evidence type="ECO:0000313" key="16">
    <source>
        <dbReference type="EMBL" id="PEQ25756.1"/>
    </source>
</evidence>
<feature type="site" description="Increases basicity of active site Tyr" evidence="12">
    <location>
        <position position="109"/>
    </location>
</feature>
<feature type="domain" description="Glycosyl hydrolase family 4 C-terminal" evidence="14">
    <location>
        <begin position="192"/>
        <end position="404"/>
    </location>
</feature>
<keyword evidence="11" id="KW-0408">Iron</keyword>
<dbReference type="Pfam" id="PF02056">
    <property type="entry name" value="Glyco_hydro_4"/>
    <property type="match status" value="1"/>
</dbReference>
<evidence type="ECO:0000256" key="4">
    <source>
        <dbReference type="ARBA" id="ARBA00022723"/>
    </source>
</evidence>
<evidence type="ECO:0000256" key="3">
    <source>
        <dbReference type="ARBA" id="ARBA00011881"/>
    </source>
</evidence>
<dbReference type="EMBL" id="ABCB02000020">
    <property type="protein sequence ID" value="EDO60329.1"/>
    <property type="molecule type" value="Genomic_DNA"/>
</dbReference>
<name>A7VX32_9FIRM</name>
<keyword evidence="6 13" id="KW-0520">NAD</keyword>
<evidence type="ECO:0000313" key="15">
    <source>
        <dbReference type="EMBL" id="EDO60329.1"/>
    </source>
</evidence>
<accession>A7VX32</accession>
<dbReference type="Gene3D" id="3.90.1820.10">
    <property type="entry name" value="AglA-like glucosidase"/>
    <property type="match status" value="1"/>
</dbReference>
<evidence type="ECO:0000256" key="1">
    <source>
        <dbReference type="ARBA" id="ARBA00001936"/>
    </source>
</evidence>
<reference evidence="15 17" key="2">
    <citation type="submission" date="2007-08" db="EMBL/GenBank/DDBJ databases">
        <authorList>
            <person name="Fulton L."/>
            <person name="Clifton S."/>
            <person name="Fulton B."/>
            <person name="Xu J."/>
            <person name="Minx P."/>
            <person name="Pepin K.H."/>
            <person name="Johnson M."/>
            <person name="Thiruvilangam P."/>
            <person name="Bhonagiri V."/>
            <person name="Nash W.E."/>
            <person name="Wang C."/>
            <person name="Mardis E.R."/>
            <person name="Wilson R.K."/>
        </authorList>
    </citation>
    <scope>NUCLEOTIDE SEQUENCE [LARGE SCALE GENOMIC DNA]</scope>
    <source>
        <strain evidence="15 17">DSM 753</strain>
    </source>
</reference>
<dbReference type="Pfam" id="PF11975">
    <property type="entry name" value="Glyco_hydro_4C"/>
    <property type="match status" value="1"/>
</dbReference>
<dbReference type="GO" id="GO:0016616">
    <property type="term" value="F:oxidoreductase activity, acting on the CH-OH group of donors, NAD or NADP as acceptor"/>
    <property type="evidence" value="ECO:0007669"/>
    <property type="project" value="InterPro"/>
</dbReference>
<protein>
    <submittedName>
        <fullName evidence="16">Alpha-glucosidase/alpha-galactosidase</fullName>
    </submittedName>
    <submittedName>
        <fullName evidence="15">Family 4 glycosyl hydrolase</fullName>
    </submittedName>
</protein>
<evidence type="ECO:0000256" key="8">
    <source>
        <dbReference type="ARBA" id="ARBA00023277"/>
    </source>
</evidence>
<dbReference type="InterPro" id="IPR053715">
    <property type="entry name" value="GH4_Enzyme_sf"/>
</dbReference>
<dbReference type="PRINTS" id="PR00732">
    <property type="entry name" value="GLHYDRLASE4"/>
</dbReference>